<dbReference type="InterPro" id="IPR000322">
    <property type="entry name" value="Glyco_hydro_31_TIM"/>
</dbReference>
<gene>
    <name evidence="9" type="primary">LOC109487014</name>
</gene>
<feature type="domain" description="Glycoside hydrolase family 31 N-terminal" evidence="6">
    <location>
        <begin position="78"/>
        <end position="177"/>
    </location>
</feature>
<evidence type="ECO:0000313" key="8">
    <source>
        <dbReference type="Proteomes" id="UP000515135"/>
    </source>
</evidence>
<feature type="chain" id="PRO_5027624885" evidence="4">
    <location>
        <begin position="27"/>
        <end position="810"/>
    </location>
</feature>
<dbReference type="Pfam" id="PF21365">
    <property type="entry name" value="Glyco_hydro_31_3rd"/>
    <property type="match status" value="1"/>
</dbReference>
<dbReference type="Proteomes" id="UP000515135">
    <property type="component" value="Unplaced"/>
</dbReference>
<comment type="similarity">
    <text evidence="1 2">Belongs to the glycosyl hydrolase 31 family.</text>
</comment>
<proteinExistence type="inferred from homology"/>
<evidence type="ECO:0000259" key="5">
    <source>
        <dbReference type="Pfam" id="PF01055"/>
    </source>
</evidence>
<dbReference type="InterPro" id="IPR011013">
    <property type="entry name" value="Gal_mutarotase_sf_dom"/>
</dbReference>
<dbReference type="GeneID" id="109487014"/>
<reference evidence="9" key="1">
    <citation type="submission" date="2025-08" db="UniProtKB">
        <authorList>
            <consortium name="RefSeq"/>
        </authorList>
    </citation>
    <scope>IDENTIFICATION</scope>
    <source>
        <tissue evidence="9">Gonad</tissue>
    </source>
</reference>
<dbReference type="SUPFAM" id="SSF51011">
    <property type="entry name" value="Glycosyl hydrolase domain"/>
    <property type="match status" value="1"/>
</dbReference>
<name>A0A6P4ZZF8_BRABE</name>
<organism evidence="8 9">
    <name type="scientific">Branchiostoma belcheri</name>
    <name type="common">Amphioxus</name>
    <dbReference type="NCBI Taxonomy" id="7741"/>
    <lineage>
        <taxon>Eukaryota</taxon>
        <taxon>Metazoa</taxon>
        <taxon>Chordata</taxon>
        <taxon>Cephalochordata</taxon>
        <taxon>Leptocardii</taxon>
        <taxon>Amphioxiformes</taxon>
        <taxon>Branchiostomatidae</taxon>
        <taxon>Branchiostoma</taxon>
    </lineage>
</organism>
<evidence type="ECO:0000259" key="7">
    <source>
        <dbReference type="Pfam" id="PF21365"/>
    </source>
</evidence>
<dbReference type="Gene3D" id="3.20.20.80">
    <property type="entry name" value="Glycosidases"/>
    <property type="match status" value="1"/>
</dbReference>
<feature type="domain" description="Glycosyl hydrolase family 31 C-terminal" evidence="7">
    <location>
        <begin position="609"/>
        <end position="693"/>
    </location>
</feature>
<dbReference type="Gene3D" id="2.60.40.1760">
    <property type="entry name" value="glycosyl hydrolase (family 31)"/>
    <property type="match status" value="1"/>
</dbReference>
<dbReference type="InterPro" id="IPR013780">
    <property type="entry name" value="Glyco_hydro_b"/>
</dbReference>
<keyword evidence="3" id="KW-1133">Transmembrane helix</keyword>
<keyword evidence="8" id="KW-1185">Reference proteome</keyword>
<feature type="transmembrane region" description="Helical" evidence="3">
    <location>
        <begin position="725"/>
        <end position="749"/>
    </location>
</feature>
<keyword evidence="2" id="KW-0326">Glycosidase</keyword>
<keyword evidence="3" id="KW-0472">Membrane</keyword>
<dbReference type="GO" id="GO:0005975">
    <property type="term" value="P:carbohydrate metabolic process"/>
    <property type="evidence" value="ECO:0007669"/>
    <property type="project" value="InterPro"/>
</dbReference>
<dbReference type="PANTHER" id="PTHR46959:SF2">
    <property type="entry name" value="SULFOQUINOVOSIDASE"/>
    <property type="match status" value="1"/>
</dbReference>
<evidence type="ECO:0000256" key="3">
    <source>
        <dbReference type="SAM" id="Phobius"/>
    </source>
</evidence>
<dbReference type="AlphaFoldDB" id="A0A6P4ZZF8"/>
<dbReference type="PANTHER" id="PTHR46959">
    <property type="entry name" value="SULFOQUINOVOSIDASE"/>
    <property type="match status" value="1"/>
</dbReference>
<dbReference type="OrthoDB" id="1334205at2759"/>
<sequence length="810" mass="91282">MMQEVFQRLLLIVTLTLLAPISPAEPQERGFKVTQSTDGSSLKVTFDGLTIMHHDREHPAISVGSGVTTFKETYGNFLITDNILEKVDLVDVQVAQKGKNKHVLTFARGGTYKTEVTLSYDEQKGLDHVITLSSLPKGVNRTWVRLYAERDEHVYGGGEQFSHFDLRGRSFPMWVREQGVGRQRWDWVTHVVDQVHGGGGGDYHTTYWPQPTVVSSRRYFCHFTTTNYMVMDFGHPDHHEIQIWGDPGQIVLDSGRDFFDVSKKLSGVLGRQPPLPEWVYSGAILGVQGGTETVLGHLRQAEQNGVKVSALWIQDWVGRYHTYLGKRLYWDWAWDKAHYPGLDKVIKEYKSKGVRFLAYINPHVITEGPMFKEANLKGYLVRNSSGQSYLQDFGGFYCGTVDLTNPEAYGWFKGVLKRNMVDLGFAGWMADFGEYLATDMVYHSGEPAETVHNLYPVLWARLNREVVEEAGKLDEITIWMRAGYSGSENYTLLAWAGDQTVDARIHDGLASVIPAALSLAVSGFGLHHYDIGGYITLPTIYRTEEVLLRYAEAAVFTPVMRTHEGNRPDDSWQVFSSTDTSRQFGRLTRLYVHLAGYTRQLVAENSMTGVPVQRPLFYHYPADPRAYSEQYQYMYGPDLLVAPVYHEEVDTWDVYLPGETETWVHLWTGVSYAGGQVVSVSAPVGEPPVFYRAASTWVNVFRKIPTDFPRLPDVPPAGSRWGLLWHLRAAAVLLAAVLGSFLACSCVLYRSRKRKTAVSCFHCLSLPCRSSYSIFFHTVFQCLVSNIFPSFLSLLSGACRVTSETSHKGG</sequence>
<keyword evidence="2" id="KW-0378">Hydrolase</keyword>
<feature type="signal peptide" evidence="4">
    <location>
        <begin position="1"/>
        <end position="26"/>
    </location>
</feature>
<dbReference type="SUPFAM" id="SSF51445">
    <property type="entry name" value="(Trans)glycosidases"/>
    <property type="match status" value="1"/>
</dbReference>
<dbReference type="CDD" id="cd14752">
    <property type="entry name" value="GH31_N"/>
    <property type="match status" value="1"/>
</dbReference>
<evidence type="ECO:0000256" key="1">
    <source>
        <dbReference type="ARBA" id="ARBA00007806"/>
    </source>
</evidence>
<evidence type="ECO:0000259" key="6">
    <source>
        <dbReference type="Pfam" id="PF13802"/>
    </source>
</evidence>
<dbReference type="InterPro" id="IPR048395">
    <property type="entry name" value="Glyco_hydro_31_C"/>
</dbReference>
<dbReference type="InterPro" id="IPR025887">
    <property type="entry name" value="Glyco_hydro_31_N_dom"/>
</dbReference>
<evidence type="ECO:0000256" key="4">
    <source>
        <dbReference type="SAM" id="SignalP"/>
    </source>
</evidence>
<keyword evidence="3" id="KW-0812">Transmembrane</keyword>
<dbReference type="Pfam" id="PF13802">
    <property type="entry name" value="Gal_mutarotas_2"/>
    <property type="match status" value="1"/>
</dbReference>
<dbReference type="SUPFAM" id="SSF74650">
    <property type="entry name" value="Galactose mutarotase-like"/>
    <property type="match status" value="1"/>
</dbReference>
<dbReference type="CDD" id="cd06594">
    <property type="entry name" value="GH31_glucosidase_YihQ"/>
    <property type="match status" value="1"/>
</dbReference>
<dbReference type="InterPro" id="IPR044112">
    <property type="entry name" value="YihQ_TIM-like"/>
</dbReference>
<accession>A0A6P4ZZF8</accession>
<dbReference type="RefSeq" id="XP_019646490.1">
    <property type="nucleotide sequence ID" value="XM_019790931.1"/>
</dbReference>
<dbReference type="GO" id="GO:0090599">
    <property type="term" value="F:alpha-glucosidase activity"/>
    <property type="evidence" value="ECO:0007669"/>
    <property type="project" value="UniProtKB-ARBA"/>
</dbReference>
<protein>
    <submittedName>
        <fullName evidence="9">Uncharacterized protein LOC109487014</fullName>
    </submittedName>
</protein>
<dbReference type="Gene3D" id="2.60.40.1180">
    <property type="entry name" value="Golgi alpha-mannosidase II"/>
    <property type="match status" value="1"/>
</dbReference>
<dbReference type="InterPro" id="IPR052990">
    <property type="entry name" value="Sulfoquinovosidase_GH31"/>
</dbReference>
<dbReference type="KEGG" id="bbel:109487014"/>
<dbReference type="NCBIfam" id="NF007746">
    <property type="entry name" value="PRK10426.1"/>
    <property type="match status" value="1"/>
</dbReference>
<dbReference type="GO" id="GO:0030246">
    <property type="term" value="F:carbohydrate binding"/>
    <property type="evidence" value="ECO:0007669"/>
    <property type="project" value="InterPro"/>
</dbReference>
<dbReference type="Pfam" id="PF01055">
    <property type="entry name" value="Glyco_hydro_31_2nd"/>
    <property type="match status" value="1"/>
</dbReference>
<evidence type="ECO:0000256" key="2">
    <source>
        <dbReference type="RuleBase" id="RU361185"/>
    </source>
</evidence>
<evidence type="ECO:0000313" key="9">
    <source>
        <dbReference type="RefSeq" id="XP_019646490.1"/>
    </source>
</evidence>
<feature type="domain" description="Glycoside hydrolase family 31 TIM barrel" evidence="5">
    <location>
        <begin position="290"/>
        <end position="584"/>
    </location>
</feature>
<dbReference type="InterPro" id="IPR017853">
    <property type="entry name" value="GH"/>
</dbReference>
<keyword evidence="4" id="KW-0732">Signal</keyword>